<dbReference type="EMBL" id="ML179628">
    <property type="protein sequence ID" value="THU84025.1"/>
    <property type="molecule type" value="Genomic_DNA"/>
</dbReference>
<feature type="chain" id="PRO_5020235550" evidence="8">
    <location>
        <begin position="23"/>
        <end position="249"/>
    </location>
</feature>
<dbReference type="PANTHER" id="PTHR33577:SF9">
    <property type="entry name" value="PEROXIDASE STCC"/>
    <property type="match status" value="1"/>
</dbReference>
<evidence type="ECO:0000256" key="5">
    <source>
        <dbReference type="ARBA" id="ARBA00023002"/>
    </source>
</evidence>
<proteinExistence type="inferred from homology"/>
<organism evidence="10 11">
    <name type="scientific">Dendrothele bispora (strain CBS 962.96)</name>
    <dbReference type="NCBI Taxonomy" id="1314807"/>
    <lineage>
        <taxon>Eukaryota</taxon>
        <taxon>Fungi</taxon>
        <taxon>Dikarya</taxon>
        <taxon>Basidiomycota</taxon>
        <taxon>Agaricomycotina</taxon>
        <taxon>Agaricomycetes</taxon>
        <taxon>Agaricomycetidae</taxon>
        <taxon>Agaricales</taxon>
        <taxon>Agaricales incertae sedis</taxon>
        <taxon>Dendrothele</taxon>
    </lineage>
</organism>
<keyword evidence="8" id="KW-0732">Signal</keyword>
<dbReference type="InterPro" id="IPR000028">
    <property type="entry name" value="Chloroperoxidase"/>
</dbReference>
<keyword evidence="4" id="KW-0479">Metal-binding</keyword>
<dbReference type="PANTHER" id="PTHR33577">
    <property type="entry name" value="STERIGMATOCYSTIN BIOSYNTHESIS PEROXIDASE STCC-RELATED"/>
    <property type="match status" value="1"/>
</dbReference>
<dbReference type="GO" id="GO:0004601">
    <property type="term" value="F:peroxidase activity"/>
    <property type="evidence" value="ECO:0007669"/>
    <property type="project" value="UniProtKB-KW"/>
</dbReference>
<gene>
    <name evidence="10" type="ORF">K435DRAFT_783963</name>
</gene>
<dbReference type="PROSITE" id="PS51257">
    <property type="entry name" value="PROKAR_LIPOPROTEIN"/>
    <property type="match status" value="1"/>
</dbReference>
<dbReference type="InterPro" id="IPR036851">
    <property type="entry name" value="Chloroperoxidase-like_sf"/>
</dbReference>
<keyword evidence="2 10" id="KW-0575">Peroxidase</keyword>
<accession>A0A4V4HCR9</accession>
<keyword evidence="11" id="KW-1185">Reference proteome</keyword>
<dbReference type="OrthoDB" id="2542103at2759"/>
<dbReference type="PROSITE" id="PS51405">
    <property type="entry name" value="HEME_HALOPEROXIDASE"/>
    <property type="match status" value="1"/>
</dbReference>
<evidence type="ECO:0000256" key="4">
    <source>
        <dbReference type="ARBA" id="ARBA00022723"/>
    </source>
</evidence>
<feature type="domain" description="Heme haloperoxidase family profile" evidence="9">
    <location>
        <begin position="31"/>
        <end position="226"/>
    </location>
</feature>
<dbReference type="AlphaFoldDB" id="A0A4V4HCR9"/>
<evidence type="ECO:0000256" key="6">
    <source>
        <dbReference type="ARBA" id="ARBA00023004"/>
    </source>
</evidence>
<keyword evidence="5" id="KW-0560">Oxidoreductase</keyword>
<protein>
    <submittedName>
        <fullName evidence="10">Cloroperoxidase</fullName>
    </submittedName>
</protein>
<dbReference type="GO" id="GO:0046872">
    <property type="term" value="F:metal ion binding"/>
    <property type="evidence" value="ECO:0007669"/>
    <property type="project" value="UniProtKB-KW"/>
</dbReference>
<evidence type="ECO:0000256" key="3">
    <source>
        <dbReference type="ARBA" id="ARBA00022617"/>
    </source>
</evidence>
<evidence type="ECO:0000256" key="1">
    <source>
        <dbReference type="ARBA" id="ARBA00001970"/>
    </source>
</evidence>
<dbReference type="SUPFAM" id="SSF47571">
    <property type="entry name" value="Cloroperoxidase"/>
    <property type="match status" value="1"/>
</dbReference>
<name>A0A4V4HCR9_DENBC</name>
<comment type="similarity">
    <text evidence="7">Belongs to the chloroperoxidase family.</text>
</comment>
<dbReference type="Gene3D" id="1.10.489.10">
    <property type="entry name" value="Chloroperoxidase-like"/>
    <property type="match status" value="1"/>
</dbReference>
<evidence type="ECO:0000313" key="11">
    <source>
        <dbReference type="Proteomes" id="UP000297245"/>
    </source>
</evidence>
<sequence length="249" mass="27507">MFSKSLLLSFCTTALLACFTEASGQAEIDWNEHQWMAPGPNDFRGPCPGLNTLANHGFLPRDGKNLNMSVILDAAVKVASLTTDDPFSFTLDDIKLHSNIEHDASLSREDFALGDNVRFNETIFTTLANSNPGFDFYNTTSAGEVQRLRLADSEARNPTINNTQKEFTIRSAESGFYLSVMGDPLVGVAPKEFVQIFFREERLPIAEGWHRSEIPINRTTLVPLVAEIEVASNWTGSGKCSVFEPVVDP</sequence>
<reference evidence="10 11" key="1">
    <citation type="journal article" date="2019" name="Nat. Ecol. Evol.">
        <title>Megaphylogeny resolves global patterns of mushroom evolution.</title>
        <authorList>
            <person name="Varga T."/>
            <person name="Krizsan K."/>
            <person name="Foldi C."/>
            <person name="Dima B."/>
            <person name="Sanchez-Garcia M."/>
            <person name="Sanchez-Ramirez S."/>
            <person name="Szollosi G.J."/>
            <person name="Szarkandi J.G."/>
            <person name="Papp V."/>
            <person name="Albert L."/>
            <person name="Andreopoulos W."/>
            <person name="Angelini C."/>
            <person name="Antonin V."/>
            <person name="Barry K.W."/>
            <person name="Bougher N.L."/>
            <person name="Buchanan P."/>
            <person name="Buyck B."/>
            <person name="Bense V."/>
            <person name="Catcheside P."/>
            <person name="Chovatia M."/>
            <person name="Cooper J."/>
            <person name="Damon W."/>
            <person name="Desjardin D."/>
            <person name="Finy P."/>
            <person name="Geml J."/>
            <person name="Haridas S."/>
            <person name="Hughes K."/>
            <person name="Justo A."/>
            <person name="Karasinski D."/>
            <person name="Kautmanova I."/>
            <person name="Kiss B."/>
            <person name="Kocsube S."/>
            <person name="Kotiranta H."/>
            <person name="LaButti K.M."/>
            <person name="Lechner B.E."/>
            <person name="Liimatainen K."/>
            <person name="Lipzen A."/>
            <person name="Lukacs Z."/>
            <person name="Mihaltcheva S."/>
            <person name="Morgado L.N."/>
            <person name="Niskanen T."/>
            <person name="Noordeloos M.E."/>
            <person name="Ohm R.A."/>
            <person name="Ortiz-Santana B."/>
            <person name="Ovrebo C."/>
            <person name="Racz N."/>
            <person name="Riley R."/>
            <person name="Savchenko A."/>
            <person name="Shiryaev A."/>
            <person name="Soop K."/>
            <person name="Spirin V."/>
            <person name="Szebenyi C."/>
            <person name="Tomsovsky M."/>
            <person name="Tulloss R.E."/>
            <person name="Uehling J."/>
            <person name="Grigoriev I.V."/>
            <person name="Vagvolgyi C."/>
            <person name="Papp T."/>
            <person name="Martin F.M."/>
            <person name="Miettinen O."/>
            <person name="Hibbett D.S."/>
            <person name="Nagy L.G."/>
        </authorList>
    </citation>
    <scope>NUCLEOTIDE SEQUENCE [LARGE SCALE GENOMIC DNA]</scope>
    <source>
        <strain evidence="10 11">CBS 962.96</strain>
    </source>
</reference>
<keyword evidence="6" id="KW-0408">Iron</keyword>
<evidence type="ECO:0000256" key="7">
    <source>
        <dbReference type="ARBA" id="ARBA00025795"/>
    </source>
</evidence>
<comment type="cofactor">
    <cofactor evidence="1">
        <name>heme b</name>
        <dbReference type="ChEBI" id="CHEBI:60344"/>
    </cofactor>
</comment>
<dbReference type="Pfam" id="PF01328">
    <property type="entry name" value="Peroxidase_2"/>
    <property type="match status" value="1"/>
</dbReference>
<keyword evidence="3" id="KW-0349">Heme</keyword>
<evidence type="ECO:0000256" key="8">
    <source>
        <dbReference type="SAM" id="SignalP"/>
    </source>
</evidence>
<feature type="signal peptide" evidence="8">
    <location>
        <begin position="1"/>
        <end position="22"/>
    </location>
</feature>
<evidence type="ECO:0000259" key="9">
    <source>
        <dbReference type="PROSITE" id="PS51405"/>
    </source>
</evidence>
<evidence type="ECO:0000313" key="10">
    <source>
        <dbReference type="EMBL" id="THU84025.1"/>
    </source>
</evidence>
<evidence type="ECO:0000256" key="2">
    <source>
        <dbReference type="ARBA" id="ARBA00022559"/>
    </source>
</evidence>
<dbReference type="Proteomes" id="UP000297245">
    <property type="component" value="Unassembled WGS sequence"/>
</dbReference>
<feature type="non-terminal residue" evidence="10">
    <location>
        <position position="249"/>
    </location>
</feature>